<accession>A0ABZ2YJH6</accession>
<proteinExistence type="predicted"/>
<organism evidence="2 3">
    <name type="scientific">Chitinophaga pollutisoli</name>
    <dbReference type="NCBI Taxonomy" id="3133966"/>
    <lineage>
        <taxon>Bacteria</taxon>
        <taxon>Pseudomonadati</taxon>
        <taxon>Bacteroidota</taxon>
        <taxon>Chitinophagia</taxon>
        <taxon>Chitinophagales</taxon>
        <taxon>Chitinophagaceae</taxon>
        <taxon>Chitinophaga</taxon>
    </lineage>
</organism>
<evidence type="ECO:0008006" key="4">
    <source>
        <dbReference type="Google" id="ProtNLM"/>
    </source>
</evidence>
<keyword evidence="1" id="KW-0472">Membrane</keyword>
<dbReference type="Proteomes" id="UP001485459">
    <property type="component" value="Chromosome"/>
</dbReference>
<name>A0ABZ2YJH6_9BACT</name>
<keyword evidence="3" id="KW-1185">Reference proteome</keyword>
<reference evidence="3" key="1">
    <citation type="submission" date="2024-03" db="EMBL/GenBank/DDBJ databases">
        <title>Chitinophaga horti sp. nov., isolated from garden soil.</title>
        <authorList>
            <person name="Lee D.S."/>
            <person name="Han D.M."/>
            <person name="Baek J.H."/>
            <person name="Choi D.G."/>
            <person name="Jeon J.H."/>
            <person name="Jeon C.O."/>
        </authorList>
    </citation>
    <scope>NUCLEOTIDE SEQUENCE [LARGE SCALE GENOMIC DNA]</scope>
    <source>
        <strain evidence="3">GPA1</strain>
    </source>
</reference>
<evidence type="ECO:0000256" key="1">
    <source>
        <dbReference type="SAM" id="Phobius"/>
    </source>
</evidence>
<keyword evidence="1" id="KW-1133">Transmembrane helix</keyword>
<keyword evidence="1" id="KW-0812">Transmembrane</keyword>
<feature type="transmembrane region" description="Helical" evidence="1">
    <location>
        <begin position="36"/>
        <end position="54"/>
    </location>
</feature>
<dbReference type="RefSeq" id="WP_341834847.1">
    <property type="nucleotide sequence ID" value="NZ_CP149822.1"/>
</dbReference>
<feature type="transmembrane region" description="Helical" evidence="1">
    <location>
        <begin position="66"/>
        <end position="86"/>
    </location>
</feature>
<evidence type="ECO:0000313" key="2">
    <source>
        <dbReference type="EMBL" id="WZN39883.1"/>
    </source>
</evidence>
<gene>
    <name evidence="2" type="ORF">WJU16_18050</name>
</gene>
<dbReference type="EMBL" id="CP149822">
    <property type="protein sequence ID" value="WZN39883.1"/>
    <property type="molecule type" value="Genomic_DNA"/>
</dbReference>
<protein>
    <recommendedName>
        <fullName evidence="4">VanZ like family protein</fullName>
    </recommendedName>
</protein>
<feature type="transmembrane region" description="Helical" evidence="1">
    <location>
        <begin position="12"/>
        <end position="30"/>
    </location>
</feature>
<evidence type="ECO:0000313" key="3">
    <source>
        <dbReference type="Proteomes" id="UP001485459"/>
    </source>
</evidence>
<sequence>MKIAPDKWKHFFAGIPMGAVLLGFCAYMIPSAPIKAAALALIPVVGISYGFELFSKITGKGHYDVMDAFASILGGMVGIGAVLPFLL</sequence>